<dbReference type="Gene3D" id="1.10.287.130">
    <property type="match status" value="1"/>
</dbReference>
<keyword evidence="5" id="KW-0808">Transferase</keyword>
<dbReference type="Pfam" id="PF00512">
    <property type="entry name" value="HisKA"/>
    <property type="match status" value="1"/>
</dbReference>
<dbReference type="FunFam" id="3.30.565.10:FF:000006">
    <property type="entry name" value="Sensor histidine kinase WalK"/>
    <property type="match status" value="1"/>
</dbReference>
<evidence type="ECO:0000256" key="6">
    <source>
        <dbReference type="ARBA" id="ARBA00022777"/>
    </source>
</evidence>
<dbReference type="RefSeq" id="WP_004624907.1">
    <property type="nucleotide sequence ID" value="NZ_AORV01000026.1"/>
</dbReference>
<evidence type="ECO:0000256" key="8">
    <source>
        <dbReference type="SAM" id="Phobius"/>
    </source>
</evidence>
<keyword evidence="8" id="KW-1133">Transmembrane helix</keyword>
<dbReference type="EMBL" id="AORV01000026">
    <property type="protein sequence ID" value="EMS72646.1"/>
    <property type="molecule type" value="Genomic_DNA"/>
</dbReference>
<dbReference type="InterPro" id="IPR003594">
    <property type="entry name" value="HATPase_dom"/>
</dbReference>
<dbReference type="Proteomes" id="UP000014155">
    <property type="component" value="Unassembled WGS sequence"/>
</dbReference>
<keyword evidence="8" id="KW-0812">Transmembrane</keyword>
<dbReference type="PANTHER" id="PTHR45453">
    <property type="entry name" value="PHOSPHATE REGULON SENSOR PROTEIN PHOR"/>
    <property type="match status" value="1"/>
</dbReference>
<reference evidence="10 11" key="1">
    <citation type="journal article" date="2013" name="Genome Announc.">
        <title>Draft Genome Sequence of the Cellulolytic, Mesophilic, Anaerobic Bacterium Clostridium termitidis Strain CT1112 (DSM 5398).</title>
        <authorList>
            <person name="Lal S."/>
            <person name="Ramachandran U."/>
            <person name="Zhang X."/>
            <person name="Munir R."/>
            <person name="Sparling R."/>
            <person name="Levin D.B."/>
        </authorList>
    </citation>
    <scope>NUCLEOTIDE SEQUENCE [LARGE SCALE GENOMIC DNA]</scope>
    <source>
        <strain evidence="10 11">CT1112</strain>
    </source>
</reference>
<dbReference type="GO" id="GO:0004721">
    <property type="term" value="F:phosphoprotein phosphatase activity"/>
    <property type="evidence" value="ECO:0007669"/>
    <property type="project" value="TreeGrafter"/>
</dbReference>
<dbReference type="GO" id="GO:0000155">
    <property type="term" value="F:phosphorelay sensor kinase activity"/>
    <property type="evidence" value="ECO:0007669"/>
    <property type="project" value="InterPro"/>
</dbReference>
<dbReference type="GO" id="GO:0005886">
    <property type="term" value="C:plasma membrane"/>
    <property type="evidence" value="ECO:0007669"/>
    <property type="project" value="TreeGrafter"/>
</dbReference>
<gene>
    <name evidence="10" type="ORF">CTER_1432</name>
</gene>
<accession>S0FQK1</accession>
<evidence type="ECO:0000256" key="3">
    <source>
        <dbReference type="ARBA" id="ARBA00012438"/>
    </source>
</evidence>
<comment type="subcellular location">
    <subcellularLocation>
        <location evidence="2">Membrane</location>
    </subcellularLocation>
</comment>
<dbReference type="CDD" id="cd00082">
    <property type="entry name" value="HisKA"/>
    <property type="match status" value="1"/>
</dbReference>
<dbReference type="SUPFAM" id="SSF55874">
    <property type="entry name" value="ATPase domain of HSP90 chaperone/DNA topoisomerase II/histidine kinase"/>
    <property type="match status" value="1"/>
</dbReference>
<dbReference type="PRINTS" id="PR00344">
    <property type="entry name" value="BCTRLSENSOR"/>
</dbReference>
<comment type="catalytic activity">
    <reaction evidence="1">
        <text>ATP + protein L-histidine = ADP + protein N-phospho-L-histidine.</text>
        <dbReference type="EC" id="2.7.13.3"/>
    </reaction>
</comment>
<dbReference type="Gene3D" id="3.30.565.10">
    <property type="entry name" value="Histidine kinase-like ATPase, C-terminal domain"/>
    <property type="match status" value="1"/>
</dbReference>
<keyword evidence="4" id="KW-0597">Phosphoprotein</keyword>
<dbReference type="InterPro" id="IPR005467">
    <property type="entry name" value="His_kinase_dom"/>
</dbReference>
<dbReference type="InterPro" id="IPR036097">
    <property type="entry name" value="HisK_dim/P_sf"/>
</dbReference>
<keyword evidence="7" id="KW-0902">Two-component regulatory system</keyword>
<dbReference type="EC" id="2.7.13.3" evidence="3"/>
<dbReference type="InterPro" id="IPR004358">
    <property type="entry name" value="Sig_transdc_His_kin-like_C"/>
</dbReference>
<keyword evidence="8" id="KW-0472">Membrane</keyword>
<keyword evidence="11" id="KW-1185">Reference proteome</keyword>
<feature type="domain" description="Histidine kinase" evidence="9">
    <location>
        <begin position="159"/>
        <end position="376"/>
    </location>
</feature>
<dbReference type="GO" id="GO:0016036">
    <property type="term" value="P:cellular response to phosphate starvation"/>
    <property type="evidence" value="ECO:0007669"/>
    <property type="project" value="TreeGrafter"/>
</dbReference>
<feature type="transmembrane region" description="Helical" evidence="8">
    <location>
        <begin position="7"/>
        <end position="29"/>
    </location>
</feature>
<proteinExistence type="predicted"/>
<evidence type="ECO:0000313" key="10">
    <source>
        <dbReference type="EMBL" id="EMS72646.1"/>
    </source>
</evidence>
<comment type="caution">
    <text evidence="10">The sequence shown here is derived from an EMBL/GenBank/DDBJ whole genome shotgun (WGS) entry which is preliminary data.</text>
</comment>
<dbReference type="SMART" id="SM00388">
    <property type="entry name" value="HisKA"/>
    <property type="match status" value="1"/>
</dbReference>
<organism evidence="10 11">
    <name type="scientific">Ruminiclostridium cellobioparum subsp. termitidis CT1112</name>
    <dbReference type="NCBI Taxonomy" id="1195236"/>
    <lineage>
        <taxon>Bacteria</taxon>
        <taxon>Bacillati</taxon>
        <taxon>Bacillota</taxon>
        <taxon>Clostridia</taxon>
        <taxon>Eubacteriales</taxon>
        <taxon>Oscillospiraceae</taxon>
        <taxon>Ruminiclostridium</taxon>
    </lineage>
</organism>
<dbReference type="Pfam" id="PF02518">
    <property type="entry name" value="HATPase_c"/>
    <property type="match status" value="1"/>
</dbReference>
<dbReference type="InterPro" id="IPR050351">
    <property type="entry name" value="BphY/WalK/GraS-like"/>
</dbReference>
<dbReference type="STRING" id="1195236.CTER_1432"/>
<dbReference type="eggNOG" id="COG5002">
    <property type="taxonomic scope" value="Bacteria"/>
</dbReference>
<dbReference type="PATRIC" id="fig|1195236.3.peg.1754"/>
<keyword evidence="6 10" id="KW-0418">Kinase</keyword>
<evidence type="ECO:0000313" key="11">
    <source>
        <dbReference type="Proteomes" id="UP000014155"/>
    </source>
</evidence>
<dbReference type="InterPro" id="IPR003661">
    <property type="entry name" value="HisK_dim/P_dom"/>
</dbReference>
<evidence type="ECO:0000256" key="7">
    <source>
        <dbReference type="ARBA" id="ARBA00023012"/>
    </source>
</evidence>
<dbReference type="AlphaFoldDB" id="S0FQK1"/>
<evidence type="ECO:0000256" key="5">
    <source>
        <dbReference type="ARBA" id="ARBA00022679"/>
    </source>
</evidence>
<dbReference type="InterPro" id="IPR036890">
    <property type="entry name" value="HATPase_C_sf"/>
</dbReference>
<protein>
    <recommendedName>
        <fullName evidence="3">histidine kinase</fullName>
        <ecNumber evidence="3">2.7.13.3</ecNumber>
    </recommendedName>
</protein>
<evidence type="ECO:0000256" key="2">
    <source>
        <dbReference type="ARBA" id="ARBA00004370"/>
    </source>
</evidence>
<dbReference type="PROSITE" id="PS50109">
    <property type="entry name" value="HIS_KIN"/>
    <property type="match status" value="1"/>
</dbReference>
<name>S0FQK1_RUMCE</name>
<evidence type="ECO:0000256" key="1">
    <source>
        <dbReference type="ARBA" id="ARBA00000085"/>
    </source>
</evidence>
<dbReference type="CDD" id="cd00075">
    <property type="entry name" value="HATPase"/>
    <property type="match status" value="1"/>
</dbReference>
<dbReference type="SMART" id="SM00387">
    <property type="entry name" value="HATPase_c"/>
    <property type="match status" value="1"/>
</dbReference>
<sequence>MKLSIQLKILIAFSVIIFIGLSALLFVSYKLTEQNDNSIINADMIATKKNLDQYLKQYFLINHLDFTGASLISQAEDISVQLSFAIGSDVDIYNMNGNEMSHNPEPGYISMKNEDLINAMKGKISYATVTNENGTKVSLSYPIQVNNANIGIIRYTKDNVTHELKTPITVITGYAQAMKENGFSDRNMYDKAVFYISDESRRLNNMVVELLELSEVSSTNFKYFFENADIGELVRQTCEEMQIKAKKYNIDIRSNVPENLFLICDRDRLKGVLINLIDNSIKYGNVNSSIEVRAYREGKKVFIRVKDEGEGISEDNMEKLFEPFFRVSKKVSRESGSAGLGLTIVKNIVEKHGGVVEVQSKLKEGTEVIIRLEDDFLC</sequence>
<dbReference type="SUPFAM" id="SSF47384">
    <property type="entry name" value="Homodimeric domain of signal transducing histidine kinase"/>
    <property type="match status" value="1"/>
</dbReference>
<evidence type="ECO:0000259" key="9">
    <source>
        <dbReference type="PROSITE" id="PS50109"/>
    </source>
</evidence>
<dbReference type="PANTHER" id="PTHR45453:SF1">
    <property type="entry name" value="PHOSPHATE REGULON SENSOR PROTEIN PHOR"/>
    <property type="match status" value="1"/>
</dbReference>
<evidence type="ECO:0000256" key="4">
    <source>
        <dbReference type="ARBA" id="ARBA00022553"/>
    </source>
</evidence>